<dbReference type="CDD" id="cd03214">
    <property type="entry name" value="ABC_Iron-Siderophores_B12_Hemin"/>
    <property type="match status" value="1"/>
</dbReference>
<feature type="domain" description="ABC transporter" evidence="5">
    <location>
        <begin position="8"/>
        <end position="241"/>
    </location>
</feature>
<dbReference type="AlphaFoldDB" id="A0A1Q5PKF9"/>
<dbReference type="GO" id="GO:0016887">
    <property type="term" value="F:ATP hydrolysis activity"/>
    <property type="evidence" value="ECO:0007669"/>
    <property type="project" value="InterPro"/>
</dbReference>
<evidence type="ECO:0000256" key="1">
    <source>
        <dbReference type="ARBA" id="ARBA00022448"/>
    </source>
</evidence>
<evidence type="ECO:0000259" key="5">
    <source>
        <dbReference type="PROSITE" id="PS50893"/>
    </source>
</evidence>
<dbReference type="PROSITE" id="PS50893">
    <property type="entry name" value="ABC_TRANSPORTER_2"/>
    <property type="match status" value="1"/>
</dbReference>
<organism evidence="6 7">
    <name type="scientific">Boudabousia liubingyangii</name>
    <dbReference type="NCBI Taxonomy" id="1921764"/>
    <lineage>
        <taxon>Bacteria</taxon>
        <taxon>Bacillati</taxon>
        <taxon>Actinomycetota</taxon>
        <taxon>Actinomycetes</taxon>
        <taxon>Actinomycetales</taxon>
        <taxon>Actinomycetaceae</taxon>
        <taxon>Boudabousia</taxon>
    </lineage>
</organism>
<dbReference type="GO" id="GO:0005524">
    <property type="term" value="F:ATP binding"/>
    <property type="evidence" value="ECO:0007669"/>
    <property type="project" value="UniProtKB-KW"/>
</dbReference>
<dbReference type="PROSITE" id="PS00211">
    <property type="entry name" value="ABC_TRANSPORTER_1"/>
    <property type="match status" value="1"/>
</dbReference>
<evidence type="ECO:0000313" key="6">
    <source>
        <dbReference type="EMBL" id="OKL46661.1"/>
    </source>
</evidence>
<keyword evidence="1" id="KW-0813">Transport</keyword>
<evidence type="ECO:0000256" key="4">
    <source>
        <dbReference type="ARBA" id="ARBA00022967"/>
    </source>
</evidence>
<dbReference type="Proteomes" id="UP000186785">
    <property type="component" value="Unassembled WGS sequence"/>
</dbReference>
<dbReference type="InterPro" id="IPR027417">
    <property type="entry name" value="P-loop_NTPase"/>
</dbReference>
<dbReference type="PANTHER" id="PTHR42794">
    <property type="entry name" value="HEMIN IMPORT ATP-BINDING PROTEIN HMUV"/>
    <property type="match status" value="1"/>
</dbReference>
<dbReference type="Pfam" id="PF00005">
    <property type="entry name" value="ABC_tran"/>
    <property type="match status" value="1"/>
</dbReference>
<gene>
    <name evidence="6" type="ORF">BSR29_07545</name>
</gene>
<evidence type="ECO:0000313" key="7">
    <source>
        <dbReference type="Proteomes" id="UP000186785"/>
    </source>
</evidence>
<dbReference type="STRING" id="1921764.BSR28_04725"/>
<accession>A0A1Q5PKF9</accession>
<dbReference type="RefSeq" id="WP_073709683.1">
    <property type="nucleotide sequence ID" value="NZ_MQSV01000005.1"/>
</dbReference>
<comment type="caution">
    <text evidence="6">The sequence shown here is derived from an EMBL/GenBank/DDBJ whole genome shotgun (WGS) entry which is preliminary data.</text>
</comment>
<sequence>MKESKPSLSAQNLRFAYGDKEILAGLDLEIKAGQVLGLLGPNGAGKSTLLGVLCRDLNATSGQVLLNQKPLASYPQKELARQRAVMPQKSEFPFAYLARDIVAMGRNCWENTEKAALNETLIDRAMAETEVTHLSERDITHLSGGEQARVTLARVLAQDTPIVFLDEPTAALDIAHQQRTMQSCRNLAAQGAAVVAVMHDLQLAAAYCDQLCLLSEGKIIALGTPKEVLQSDRLSEVYEWPIRVLELPDGELVILPETHLR</sequence>
<dbReference type="Gene3D" id="3.40.50.300">
    <property type="entry name" value="P-loop containing nucleotide triphosphate hydrolases"/>
    <property type="match status" value="1"/>
</dbReference>
<dbReference type="InterPro" id="IPR003593">
    <property type="entry name" value="AAA+_ATPase"/>
</dbReference>
<dbReference type="FunFam" id="3.40.50.300:FF:000134">
    <property type="entry name" value="Iron-enterobactin ABC transporter ATP-binding protein"/>
    <property type="match status" value="1"/>
</dbReference>
<keyword evidence="2" id="KW-0547">Nucleotide-binding</keyword>
<protein>
    <submittedName>
        <fullName evidence="6">ABC transporter ATP-binding protein</fullName>
    </submittedName>
</protein>
<dbReference type="InterPro" id="IPR003439">
    <property type="entry name" value="ABC_transporter-like_ATP-bd"/>
</dbReference>
<dbReference type="OrthoDB" id="3291337at2"/>
<dbReference type="PANTHER" id="PTHR42794:SF1">
    <property type="entry name" value="HEMIN IMPORT ATP-BINDING PROTEIN HMUV"/>
    <property type="match status" value="1"/>
</dbReference>
<evidence type="ECO:0000256" key="2">
    <source>
        <dbReference type="ARBA" id="ARBA00022741"/>
    </source>
</evidence>
<dbReference type="EMBL" id="MQSV01000005">
    <property type="protein sequence ID" value="OKL46661.1"/>
    <property type="molecule type" value="Genomic_DNA"/>
</dbReference>
<reference evidence="6 7" key="1">
    <citation type="submission" date="2016-11" db="EMBL/GenBank/DDBJ databases">
        <title>Actinomyces gypaetusis sp. nov. isolated from the vulture Gypaetus barbatus in Qinghai Tibet Plateau China.</title>
        <authorList>
            <person name="Meng X."/>
        </authorList>
    </citation>
    <scope>NUCLEOTIDE SEQUENCE [LARGE SCALE GENOMIC DNA]</scope>
    <source>
        <strain evidence="6 7">VUL4_2</strain>
    </source>
</reference>
<dbReference type="NCBIfam" id="NF010068">
    <property type="entry name" value="PRK13548.1"/>
    <property type="match status" value="1"/>
</dbReference>
<name>A0A1Q5PKF9_9ACTO</name>
<dbReference type="InterPro" id="IPR017871">
    <property type="entry name" value="ABC_transporter-like_CS"/>
</dbReference>
<proteinExistence type="predicted"/>
<dbReference type="SMART" id="SM00382">
    <property type="entry name" value="AAA"/>
    <property type="match status" value="1"/>
</dbReference>
<keyword evidence="7" id="KW-1185">Reference proteome</keyword>
<keyword evidence="3 6" id="KW-0067">ATP-binding</keyword>
<evidence type="ECO:0000256" key="3">
    <source>
        <dbReference type="ARBA" id="ARBA00022840"/>
    </source>
</evidence>
<keyword evidence="4" id="KW-1278">Translocase</keyword>
<dbReference type="SUPFAM" id="SSF52540">
    <property type="entry name" value="P-loop containing nucleoside triphosphate hydrolases"/>
    <property type="match status" value="1"/>
</dbReference>